<organism evidence="2">
    <name type="scientific">uncultured Gemmatimonadota bacterium</name>
    <dbReference type="NCBI Taxonomy" id="203437"/>
    <lineage>
        <taxon>Bacteria</taxon>
        <taxon>Pseudomonadati</taxon>
        <taxon>Gemmatimonadota</taxon>
        <taxon>environmental samples</taxon>
    </lineage>
</organism>
<dbReference type="EC" id="4.4.1.5" evidence="2"/>
<feature type="non-terminal residue" evidence="2">
    <location>
        <position position="604"/>
    </location>
</feature>
<evidence type="ECO:0000256" key="1">
    <source>
        <dbReference type="SAM" id="SignalP"/>
    </source>
</evidence>
<dbReference type="PROSITE" id="PS51257">
    <property type="entry name" value="PROKAR_LIPOPROTEIN"/>
    <property type="match status" value="1"/>
</dbReference>
<evidence type="ECO:0000313" key="2">
    <source>
        <dbReference type="EMBL" id="CAA9326392.1"/>
    </source>
</evidence>
<reference evidence="2" key="1">
    <citation type="submission" date="2020-02" db="EMBL/GenBank/DDBJ databases">
        <authorList>
            <person name="Meier V. D."/>
        </authorList>
    </citation>
    <scope>NUCLEOTIDE SEQUENCE</scope>
    <source>
        <strain evidence="2">AVDCRST_MAG89</strain>
    </source>
</reference>
<proteinExistence type="predicted"/>
<sequence length="604" mass="64502">MRPMTSLARLLIPISILVGAACGKDGTGTDRTPEPPVAPSFVELASDPGDFVGRGQSYRYTKSDAVLAVQATGGKITVRVEGDQQWDGEFILPSKHNKVVPGTFTGLSRSPFHDPAAGGLSWSGEGRGCNKLSASLTVERATYEADQLTALELRFEQHCEGSTAALRGRIQWSAADPTVPPGPVNPPPSTLWRAAPGLVPATGNYAYLQSDVGDFIAGGRSYTYSGLALSVTASGGLLTVGVTANESWRGDFQAMNSLTELKPGYYGDLRRYPFHNRLKGGMSWGGEGRGCNTLTGWFVVDQVTYAGGNLTEIALRFEQHCEGGGPALRGQIRWSAADVPPLPLPVNPPPSTLWRADAAAVPASGSYVYLKSDAGDYVGGGRTHLYQTGAFSVSGSDGLMTVTVAADENWRGEFKAMNHLTELKPGYYGDLRRYPFHNPLAGGLAWSGQGRGCNTLSGWFVVDRVVYTAGKITEIELRFEQHCEGGGPALRGQIRWSAADVATPPEPVNPPPSTLWRADASAVPASGSYVYLKSDAGDFIGGGKTYLYQTGAFSVSSNAGLLTVNVAADENWRGEFKAMNNLTELKPGYYGDLRRYPFHNPLKG</sequence>
<feature type="chain" id="PRO_5027076154" evidence="1">
    <location>
        <begin position="21"/>
        <end position="604"/>
    </location>
</feature>
<dbReference type="GO" id="GO:0004462">
    <property type="term" value="F:lactoylglutathione lyase activity"/>
    <property type="evidence" value="ECO:0007669"/>
    <property type="project" value="UniProtKB-EC"/>
</dbReference>
<keyword evidence="1" id="KW-0732">Signal</keyword>
<gene>
    <name evidence="2" type="ORF">AVDCRST_MAG89-1920</name>
</gene>
<accession>A0A6J4L9Q2</accession>
<protein>
    <submittedName>
        <fullName evidence="2">Lactoylglutathione lyase</fullName>
        <ecNumber evidence="2">4.4.1.5</ecNumber>
    </submittedName>
</protein>
<dbReference type="EMBL" id="CADCTV010000408">
    <property type="protein sequence ID" value="CAA9326392.1"/>
    <property type="molecule type" value="Genomic_DNA"/>
</dbReference>
<keyword evidence="2" id="KW-0456">Lyase</keyword>
<feature type="signal peptide" evidence="1">
    <location>
        <begin position="1"/>
        <end position="20"/>
    </location>
</feature>
<name>A0A6J4L9Q2_9BACT</name>
<dbReference type="AlphaFoldDB" id="A0A6J4L9Q2"/>